<dbReference type="GO" id="GO:0005524">
    <property type="term" value="F:ATP binding"/>
    <property type="evidence" value="ECO:0007669"/>
    <property type="project" value="UniProtKB-KW"/>
</dbReference>
<dbReference type="SMART" id="SM00382">
    <property type="entry name" value="AAA"/>
    <property type="match status" value="1"/>
</dbReference>
<evidence type="ECO:0000313" key="4">
    <source>
        <dbReference type="EMBL" id="PSW20827.1"/>
    </source>
</evidence>
<name>A0A2T3NX03_9GAMM</name>
<dbReference type="EMBL" id="PYMA01000003">
    <property type="protein sequence ID" value="PSW20827.1"/>
    <property type="molecule type" value="Genomic_DNA"/>
</dbReference>
<dbReference type="RefSeq" id="WP_036832146.1">
    <property type="nucleotide sequence ID" value="NZ_JGVO01001615.1"/>
</dbReference>
<dbReference type="PROSITE" id="PS50893">
    <property type="entry name" value="ABC_TRANSPORTER_2"/>
    <property type="match status" value="1"/>
</dbReference>
<dbReference type="Proteomes" id="UP000241771">
    <property type="component" value="Unassembled WGS sequence"/>
</dbReference>
<evidence type="ECO:0000256" key="1">
    <source>
        <dbReference type="ARBA" id="ARBA00022741"/>
    </source>
</evidence>
<reference evidence="4 5" key="1">
    <citation type="submission" date="2018-01" db="EMBL/GenBank/DDBJ databases">
        <title>Whole genome sequencing of Histamine producing bacteria.</title>
        <authorList>
            <person name="Butler K."/>
        </authorList>
    </citation>
    <scope>NUCLEOTIDE SEQUENCE [LARGE SCALE GENOMIC DNA]</scope>
    <source>
        <strain evidence="4 5">DSM 100436</strain>
    </source>
</reference>
<dbReference type="PANTHER" id="PTHR43119:SF1">
    <property type="entry name" value="ABC TRANSPORTER DOMAIN-CONTAINING PROTEIN"/>
    <property type="match status" value="1"/>
</dbReference>
<dbReference type="InterPro" id="IPR003439">
    <property type="entry name" value="ABC_transporter-like_ATP-bd"/>
</dbReference>
<dbReference type="OrthoDB" id="4408248at2"/>
<organism evidence="4 5">
    <name type="scientific">Photobacterium sanctipauli</name>
    <dbReference type="NCBI Taxonomy" id="1342794"/>
    <lineage>
        <taxon>Bacteria</taxon>
        <taxon>Pseudomonadati</taxon>
        <taxon>Pseudomonadota</taxon>
        <taxon>Gammaproteobacteria</taxon>
        <taxon>Vibrionales</taxon>
        <taxon>Vibrionaceae</taxon>
        <taxon>Photobacterium</taxon>
    </lineage>
</organism>
<dbReference type="Gene3D" id="3.40.50.300">
    <property type="entry name" value="P-loop containing nucleotide triphosphate hydrolases"/>
    <property type="match status" value="1"/>
</dbReference>
<dbReference type="InterPro" id="IPR003593">
    <property type="entry name" value="AAA+_ATPase"/>
</dbReference>
<comment type="caution">
    <text evidence="4">The sequence shown here is derived from an EMBL/GenBank/DDBJ whole genome shotgun (WGS) entry which is preliminary data.</text>
</comment>
<evidence type="ECO:0000259" key="3">
    <source>
        <dbReference type="PROSITE" id="PS50893"/>
    </source>
</evidence>
<evidence type="ECO:0000256" key="2">
    <source>
        <dbReference type="ARBA" id="ARBA00022840"/>
    </source>
</evidence>
<keyword evidence="2" id="KW-0067">ATP-binding</keyword>
<proteinExistence type="predicted"/>
<dbReference type="InterPro" id="IPR027417">
    <property type="entry name" value="P-loop_NTPase"/>
</dbReference>
<dbReference type="Pfam" id="PF00005">
    <property type="entry name" value="ABC_tran"/>
    <property type="match status" value="1"/>
</dbReference>
<keyword evidence="5" id="KW-1185">Reference proteome</keyword>
<dbReference type="PANTHER" id="PTHR43119">
    <property type="entry name" value="ABC TRANSPORT PROTEIN ATP-BINDING COMPONENT-RELATED"/>
    <property type="match status" value="1"/>
</dbReference>
<dbReference type="SUPFAM" id="SSF52540">
    <property type="entry name" value="P-loop containing nucleoside triphosphate hydrolases"/>
    <property type="match status" value="1"/>
</dbReference>
<evidence type="ECO:0000313" key="5">
    <source>
        <dbReference type="Proteomes" id="UP000241771"/>
    </source>
</evidence>
<protein>
    <submittedName>
        <fullName evidence="4">ABC transporter</fullName>
    </submittedName>
</protein>
<sequence>MTQQENSILTINALSSGFESDSSNFLALSLDAGQHLVISGPSGCGKSSLLQILAGLRPSQSGQFQWQQQIISEHNLGWWRQQFCYLPQQPVMGGETIGDALLLPWQMKAVSSPQPESSQCEAVLTSLHLKHPLSHPVKQLSGGEKQRLAIGRALLMNRPLWLLDEPTSALDPHSRDRVMALLKEQGLTMVSVSHDPVWVEAADCQHDMGGE</sequence>
<dbReference type="PROSITE" id="PS00211">
    <property type="entry name" value="ABC_TRANSPORTER_1"/>
    <property type="match status" value="1"/>
</dbReference>
<gene>
    <name evidence="4" type="ORF">C9I98_08295</name>
</gene>
<feature type="domain" description="ABC transporter" evidence="3">
    <location>
        <begin position="8"/>
        <end position="211"/>
    </location>
</feature>
<dbReference type="GO" id="GO:0016887">
    <property type="term" value="F:ATP hydrolysis activity"/>
    <property type="evidence" value="ECO:0007669"/>
    <property type="project" value="InterPro"/>
</dbReference>
<dbReference type="AlphaFoldDB" id="A0A2T3NX03"/>
<accession>A0A2T3NX03</accession>
<dbReference type="InterPro" id="IPR017871">
    <property type="entry name" value="ABC_transporter-like_CS"/>
</dbReference>
<keyword evidence="1" id="KW-0547">Nucleotide-binding</keyword>